<gene>
    <name evidence="1" type="ORF">TKK_012941</name>
</gene>
<organism evidence="1 2">
    <name type="scientific">Trichogramma kaykai</name>
    <dbReference type="NCBI Taxonomy" id="54128"/>
    <lineage>
        <taxon>Eukaryota</taxon>
        <taxon>Metazoa</taxon>
        <taxon>Ecdysozoa</taxon>
        <taxon>Arthropoda</taxon>
        <taxon>Hexapoda</taxon>
        <taxon>Insecta</taxon>
        <taxon>Pterygota</taxon>
        <taxon>Neoptera</taxon>
        <taxon>Endopterygota</taxon>
        <taxon>Hymenoptera</taxon>
        <taxon>Apocrita</taxon>
        <taxon>Proctotrupomorpha</taxon>
        <taxon>Chalcidoidea</taxon>
        <taxon>Trichogrammatidae</taxon>
        <taxon>Trichogramma</taxon>
    </lineage>
</organism>
<protein>
    <submittedName>
        <fullName evidence="1">Uncharacterized protein</fullName>
    </submittedName>
</protein>
<proteinExistence type="predicted"/>
<accession>A0ABD2WH77</accession>
<dbReference type="Proteomes" id="UP001627154">
    <property type="component" value="Unassembled WGS sequence"/>
</dbReference>
<sequence length="207" mass="23635">MHYIHCVSAHNVRRCCNSCKYYLHIRAARMYTHTTKLQHASELTRRRAAVKSPQTNHRDLGAAAAALYASGSESNPRAKKRKFSFTLCTLCAHLHRARHVSSQILRLHMVYCIACIIRHSNENSRRFSIALTQSCSCTRECRRIRERVDAVRFAIDIGTSECESSLMRDADGSGYTCDASLGRDYVRYTIVPHRYGSRGHSQSRVNR</sequence>
<evidence type="ECO:0000313" key="2">
    <source>
        <dbReference type="Proteomes" id="UP001627154"/>
    </source>
</evidence>
<reference evidence="1 2" key="1">
    <citation type="journal article" date="2024" name="bioRxiv">
        <title>A reference genome for Trichogramma kaykai: A tiny desert-dwelling parasitoid wasp with competing sex-ratio distorters.</title>
        <authorList>
            <person name="Culotta J."/>
            <person name="Lindsey A.R."/>
        </authorList>
    </citation>
    <scope>NUCLEOTIDE SEQUENCE [LARGE SCALE GENOMIC DNA]</scope>
    <source>
        <strain evidence="1 2">KSX58</strain>
    </source>
</reference>
<evidence type="ECO:0000313" key="1">
    <source>
        <dbReference type="EMBL" id="KAL3392410.1"/>
    </source>
</evidence>
<keyword evidence="2" id="KW-1185">Reference proteome</keyword>
<comment type="caution">
    <text evidence="1">The sequence shown here is derived from an EMBL/GenBank/DDBJ whole genome shotgun (WGS) entry which is preliminary data.</text>
</comment>
<name>A0ABD2WH77_9HYME</name>
<dbReference type="AlphaFoldDB" id="A0ABD2WH77"/>
<dbReference type="EMBL" id="JBJJXI010000104">
    <property type="protein sequence ID" value="KAL3392410.1"/>
    <property type="molecule type" value="Genomic_DNA"/>
</dbReference>